<dbReference type="InterPro" id="IPR000305">
    <property type="entry name" value="GIY-YIG_endonuc"/>
</dbReference>
<accession>A0A0F9H2U6</accession>
<dbReference type="AlphaFoldDB" id="A0A0F9H2U6"/>
<protein>
    <recommendedName>
        <fullName evidence="1">GIY-YIG domain-containing protein</fullName>
    </recommendedName>
</protein>
<evidence type="ECO:0000313" key="2">
    <source>
        <dbReference type="EMBL" id="KKM05354.1"/>
    </source>
</evidence>
<evidence type="ECO:0000259" key="1">
    <source>
        <dbReference type="PROSITE" id="PS50164"/>
    </source>
</evidence>
<dbReference type="PROSITE" id="PS50164">
    <property type="entry name" value="GIY_YIG"/>
    <property type="match status" value="1"/>
</dbReference>
<name>A0A0F9H2U6_9ZZZZ</name>
<dbReference type="EMBL" id="LAZR01016241">
    <property type="protein sequence ID" value="KKM05354.1"/>
    <property type="molecule type" value="Genomic_DNA"/>
</dbReference>
<proteinExistence type="predicted"/>
<reference evidence="2" key="1">
    <citation type="journal article" date="2015" name="Nature">
        <title>Complex archaea that bridge the gap between prokaryotes and eukaryotes.</title>
        <authorList>
            <person name="Spang A."/>
            <person name="Saw J.H."/>
            <person name="Jorgensen S.L."/>
            <person name="Zaremba-Niedzwiedzka K."/>
            <person name="Martijn J."/>
            <person name="Lind A.E."/>
            <person name="van Eijk R."/>
            <person name="Schleper C."/>
            <person name="Guy L."/>
            <person name="Ettema T.J."/>
        </authorList>
    </citation>
    <scope>NUCLEOTIDE SEQUENCE</scope>
</reference>
<gene>
    <name evidence="2" type="ORF">LCGC14_1754980</name>
</gene>
<organism evidence="2">
    <name type="scientific">marine sediment metagenome</name>
    <dbReference type="NCBI Taxonomy" id="412755"/>
    <lineage>
        <taxon>unclassified sequences</taxon>
        <taxon>metagenomes</taxon>
        <taxon>ecological metagenomes</taxon>
    </lineage>
</organism>
<comment type="caution">
    <text evidence="2">The sequence shown here is derived from an EMBL/GenBank/DDBJ whole genome shotgun (WGS) entry which is preliminary data.</text>
</comment>
<feature type="domain" description="GIY-YIG" evidence="1">
    <location>
        <begin position="19"/>
        <end position="92"/>
    </location>
</feature>
<sequence>MARITVPFNKSGIEKIPEDKPAVYRILIGGGRTNYTGVAMRGRVQEKLREHLWRGKDYIPGTEVQIEQMSTIDEARAKEERIIARIEPPYNRV</sequence>